<feature type="compositionally biased region" description="Polar residues" evidence="1">
    <location>
        <begin position="463"/>
        <end position="472"/>
    </location>
</feature>
<feature type="compositionally biased region" description="Polar residues" evidence="1">
    <location>
        <begin position="274"/>
        <end position="310"/>
    </location>
</feature>
<organism evidence="2 3">
    <name type="scientific">Amblyomma americanum</name>
    <name type="common">Lone star tick</name>
    <dbReference type="NCBI Taxonomy" id="6943"/>
    <lineage>
        <taxon>Eukaryota</taxon>
        <taxon>Metazoa</taxon>
        <taxon>Ecdysozoa</taxon>
        <taxon>Arthropoda</taxon>
        <taxon>Chelicerata</taxon>
        <taxon>Arachnida</taxon>
        <taxon>Acari</taxon>
        <taxon>Parasitiformes</taxon>
        <taxon>Ixodida</taxon>
        <taxon>Ixodoidea</taxon>
        <taxon>Ixodidae</taxon>
        <taxon>Amblyomminae</taxon>
        <taxon>Amblyomma</taxon>
    </lineage>
</organism>
<feature type="compositionally biased region" description="Low complexity" evidence="1">
    <location>
        <begin position="513"/>
        <end position="530"/>
    </location>
</feature>
<reference evidence="2 3" key="1">
    <citation type="journal article" date="2023" name="Arcadia Sci">
        <title>De novo assembly of a long-read Amblyomma americanum tick genome.</title>
        <authorList>
            <person name="Chou S."/>
            <person name="Poskanzer K.E."/>
            <person name="Rollins M."/>
            <person name="Thuy-Boun P.S."/>
        </authorList>
    </citation>
    <scope>NUCLEOTIDE SEQUENCE [LARGE SCALE GENOMIC DNA]</scope>
    <source>
        <strain evidence="2">F_SG_1</strain>
        <tissue evidence="2">Salivary glands</tissue>
    </source>
</reference>
<feature type="non-terminal residue" evidence="2">
    <location>
        <position position="818"/>
    </location>
</feature>
<dbReference type="EMBL" id="JARKHS020023501">
    <property type="protein sequence ID" value="KAK8768751.1"/>
    <property type="molecule type" value="Genomic_DNA"/>
</dbReference>
<feature type="compositionally biased region" description="Basic and acidic residues" evidence="1">
    <location>
        <begin position="66"/>
        <end position="76"/>
    </location>
</feature>
<feature type="compositionally biased region" description="Polar residues" evidence="1">
    <location>
        <begin position="37"/>
        <end position="53"/>
    </location>
</feature>
<feature type="region of interest" description="Disordered" evidence="1">
    <location>
        <begin position="36"/>
        <end position="609"/>
    </location>
</feature>
<feature type="compositionally biased region" description="Polar residues" evidence="1">
    <location>
        <begin position="574"/>
        <end position="597"/>
    </location>
</feature>
<feature type="compositionally biased region" description="Low complexity" evidence="1">
    <location>
        <begin position="132"/>
        <end position="148"/>
    </location>
</feature>
<feature type="compositionally biased region" description="Polar residues" evidence="1">
    <location>
        <begin position="539"/>
        <end position="567"/>
    </location>
</feature>
<accession>A0AAQ4E211</accession>
<evidence type="ECO:0000313" key="2">
    <source>
        <dbReference type="EMBL" id="KAK8768751.1"/>
    </source>
</evidence>
<protein>
    <submittedName>
        <fullName evidence="2">Uncharacterized protein</fullName>
    </submittedName>
</protein>
<keyword evidence="3" id="KW-1185">Reference proteome</keyword>
<dbReference type="Proteomes" id="UP001321473">
    <property type="component" value="Unassembled WGS sequence"/>
</dbReference>
<feature type="region of interest" description="Disordered" evidence="1">
    <location>
        <begin position="647"/>
        <end position="666"/>
    </location>
</feature>
<feature type="compositionally biased region" description="Low complexity" evidence="1">
    <location>
        <begin position="77"/>
        <end position="87"/>
    </location>
</feature>
<feature type="compositionally biased region" description="Basic and acidic residues" evidence="1">
    <location>
        <begin position="151"/>
        <end position="167"/>
    </location>
</feature>
<feature type="compositionally biased region" description="Low complexity" evidence="1">
    <location>
        <begin position="251"/>
        <end position="266"/>
    </location>
</feature>
<proteinExistence type="predicted"/>
<feature type="compositionally biased region" description="Low complexity" evidence="1">
    <location>
        <begin position="188"/>
        <end position="215"/>
    </location>
</feature>
<feature type="compositionally biased region" description="Polar residues" evidence="1">
    <location>
        <begin position="232"/>
        <end position="241"/>
    </location>
</feature>
<comment type="caution">
    <text evidence="2">The sequence shown here is derived from an EMBL/GenBank/DDBJ whole genome shotgun (WGS) entry which is preliminary data.</text>
</comment>
<evidence type="ECO:0000256" key="1">
    <source>
        <dbReference type="SAM" id="MobiDB-lite"/>
    </source>
</evidence>
<feature type="compositionally biased region" description="Polar residues" evidence="1">
    <location>
        <begin position="122"/>
        <end position="131"/>
    </location>
</feature>
<sequence>MITQGLHEDASKVRRLINVLFCHCFFFSPGPSGIATPKTSASCNSSRSGSPHTGSFIPQPKSAVVTRDRTNSDRSRPSSTASSSSFSHLPVKNAGVPVRQPPPAQSNGPGNGHLISKGSHLSAANHNGSAVTTNNNTSSHGGNNNNNSMLDKFKFFNSKDKSQDKSKVPKRPSSSGGLSSARSERSDSSASLCGDAPAAPNGPGSASGSEAASQAKPAEAGNSAVCNGGTPNGLSRVNGTDTAADYGVGHSKGASSSAAKGPPAKKTFGRAAGKQQSSSTKLPASHAGSSETVRSGLPRSSPSTETLNRSATRRPNAASGHPRPLSSGHELASHVTPDKFPVPRTQDPKPVSNGTHAVEDKKQQQQQQHPEADMNSVQPNNLGSGIPKPTAAVKGTTKQSREDLSSIGSAQPEKIKNEVKQNGSVPCSPADEHSATAKQPDANDAVAKQAPVVEDAGSKKQQQDQTTPSANDTGVGGRTETLPKSERSKKAQAQSVSIAMVSPIMSSQHSFSKDSVTASSTESSLSTVVSVKEDKPSLIATTNQNQSHQNQDNRGNQTNLVNGTETGQDCPDNCAQQGHNSAQNAFDSSQVQVSANGESPAGKNGLVGGVESTVKSVPAETKLVPRANSVDSSSGKDGEEMEEALANIPPMQPLARASPYGSGYSRGLAGHRAARLPACLRLQADVQRVAKNMLAASQDIARLYGAQRPTASVALHHPYHHHQPQQQQQHADYAELSAGYVSDGDVLRGPRACSAAEESSGYVSEGGLASLYAVSSPRRPARYAIRDPKLINVLQDDSNDSTTTLVATSTNQLYAPRN</sequence>
<name>A0AAQ4E211_AMBAM</name>
<dbReference type="AlphaFoldDB" id="A0AAQ4E211"/>
<gene>
    <name evidence="2" type="ORF">V5799_014784</name>
</gene>
<evidence type="ECO:0000313" key="3">
    <source>
        <dbReference type="Proteomes" id="UP001321473"/>
    </source>
</evidence>